<dbReference type="Proteomes" id="UP001597112">
    <property type="component" value="Unassembled WGS sequence"/>
</dbReference>
<comment type="caution">
    <text evidence="1">The sequence shown here is derived from an EMBL/GenBank/DDBJ whole genome shotgun (WGS) entry which is preliminary data.</text>
</comment>
<evidence type="ECO:0000313" key="1">
    <source>
        <dbReference type="EMBL" id="MFD1003424.1"/>
    </source>
</evidence>
<dbReference type="EMBL" id="JBHTKA010000016">
    <property type="protein sequence ID" value="MFD1003424.1"/>
    <property type="molecule type" value="Genomic_DNA"/>
</dbReference>
<dbReference type="RefSeq" id="WP_377586115.1">
    <property type="nucleotide sequence ID" value="NZ_JBHTKA010000016.1"/>
</dbReference>
<reference evidence="2" key="1">
    <citation type="journal article" date="2019" name="Int. J. Syst. Evol. Microbiol.">
        <title>The Global Catalogue of Microorganisms (GCM) 10K type strain sequencing project: providing services to taxonomists for standard genome sequencing and annotation.</title>
        <authorList>
            <consortium name="The Broad Institute Genomics Platform"/>
            <consortium name="The Broad Institute Genome Sequencing Center for Infectious Disease"/>
            <person name="Wu L."/>
            <person name="Ma J."/>
        </authorList>
    </citation>
    <scope>NUCLEOTIDE SEQUENCE [LARGE SCALE GENOMIC DNA]</scope>
    <source>
        <strain evidence="2">CCUG 58938</strain>
    </source>
</reference>
<evidence type="ECO:0000313" key="2">
    <source>
        <dbReference type="Proteomes" id="UP001597112"/>
    </source>
</evidence>
<keyword evidence="2" id="KW-1185">Reference proteome</keyword>
<organism evidence="1 2">
    <name type="scientific">Ohtaekwangia kribbensis</name>
    <dbReference type="NCBI Taxonomy" id="688913"/>
    <lineage>
        <taxon>Bacteria</taxon>
        <taxon>Pseudomonadati</taxon>
        <taxon>Bacteroidota</taxon>
        <taxon>Cytophagia</taxon>
        <taxon>Cytophagales</taxon>
        <taxon>Fulvivirgaceae</taxon>
        <taxon>Ohtaekwangia</taxon>
    </lineage>
</organism>
<accession>A0ABW3KBD0</accession>
<evidence type="ECO:0008006" key="3">
    <source>
        <dbReference type="Google" id="ProtNLM"/>
    </source>
</evidence>
<protein>
    <recommendedName>
        <fullName evidence="3">Hemerythrin-like domain-containing protein</fullName>
    </recommendedName>
</protein>
<gene>
    <name evidence="1" type="ORF">ACFQ21_29135</name>
</gene>
<proteinExistence type="predicted"/>
<sequence length="129" mass="15365">MRKRKRRTRERIYFILLTRSLNEIAFFFKIDQHENKLPTYRLLLKTHAIIRKYIRDMAAEFGDETGLVKDLADLYEEIERHLFDPDIAHMLYDTEESKMGETGKSKISTIQATFHKCLSKYDKIFTAEG</sequence>
<name>A0ABW3KBD0_9BACT</name>